<dbReference type="PROSITE" id="PS50222">
    <property type="entry name" value="EF_HAND_2"/>
    <property type="match status" value="1"/>
</dbReference>
<protein>
    <recommendedName>
        <fullName evidence="2">EF-hand domain-containing protein</fullName>
    </recommendedName>
</protein>
<keyword evidence="1" id="KW-0472">Membrane</keyword>
<keyword evidence="4" id="KW-1185">Reference proteome</keyword>
<evidence type="ECO:0000259" key="2">
    <source>
        <dbReference type="PROSITE" id="PS50222"/>
    </source>
</evidence>
<accession>A0A1Q9CS64</accession>
<dbReference type="AlphaFoldDB" id="A0A1Q9CS64"/>
<reference evidence="3 4" key="1">
    <citation type="submission" date="2016-02" db="EMBL/GenBank/DDBJ databases">
        <title>Genome analysis of coral dinoflagellate symbionts highlights evolutionary adaptations to a symbiotic lifestyle.</title>
        <authorList>
            <person name="Aranda M."/>
            <person name="Li Y."/>
            <person name="Liew Y.J."/>
            <person name="Baumgarten S."/>
            <person name="Simakov O."/>
            <person name="Wilson M."/>
            <person name="Piel J."/>
            <person name="Ashoor H."/>
            <person name="Bougouffa S."/>
            <person name="Bajic V.B."/>
            <person name="Ryu T."/>
            <person name="Ravasi T."/>
            <person name="Bayer T."/>
            <person name="Micklem G."/>
            <person name="Kim H."/>
            <person name="Bhak J."/>
            <person name="Lajeunesse T.C."/>
            <person name="Voolstra C.R."/>
        </authorList>
    </citation>
    <scope>NUCLEOTIDE SEQUENCE [LARGE SCALE GENOMIC DNA]</scope>
    <source>
        <strain evidence="3 4">CCMP2467</strain>
    </source>
</reference>
<gene>
    <name evidence="3" type="ORF">AK812_SmicGene33222</name>
</gene>
<evidence type="ECO:0000313" key="4">
    <source>
        <dbReference type="Proteomes" id="UP000186817"/>
    </source>
</evidence>
<dbReference type="EMBL" id="LSRX01000959">
    <property type="protein sequence ID" value="OLP85745.1"/>
    <property type="molecule type" value="Genomic_DNA"/>
</dbReference>
<name>A0A1Q9CS64_SYMMI</name>
<dbReference type="Proteomes" id="UP000186817">
    <property type="component" value="Unassembled WGS sequence"/>
</dbReference>
<dbReference type="OrthoDB" id="432814at2759"/>
<feature type="domain" description="EF-hand" evidence="2">
    <location>
        <begin position="30"/>
        <end position="65"/>
    </location>
</feature>
<dbReference type="InterPro" id="IPR002048">
    <property type="entry name" value="EF_hand_dom"/>
</dbReference>
<organism evidence="3 4">
    <name type="scientific">Symbiodinium microadriaticum</name>
    <name type="common">Dinoflagellate</name>
    <name type="synonym">Zooxanthella microadriatica</name>
    <dbReference type="NCBI Taxonomy" id="2951"/>
    <lineage>
        <taxon>Eukaryota</taxon>
        <taxon>Sar</taxon>
        <taxon>Alveolata</taxon>
        <taxon>Dinophyceae</taxon>
        <taxon>Suessiales</taxon>
        <taxon>Symbiodiniaceae</taxon>
        <taxon>Symbiodinium</taxon>
    </lineage>
</organism>
<evidence type="ECO:0000256" key="1">
    <source>
        <dbReference type="SAM" id="Phobius"/>
    </source>
</evidence>
<evidence type="ECO:0000313" key="3">
    <source>
        <dbReference type="EMBL" id="OLP85745.1"/>
    </source>
</evidence>
<proteinExistence type="predicted"/>
<feature type="transmembrane region" description="Helical" evidence="1">
    <location>
        <begin position="232"/>
        <end position="251"/>
    </location>
</feature>
<sequence>MVTTQGEGALGRFEFVAACEALLADSPGCASAADLHELFDVLDPQCTGQVSVGEFSRLLQAYQQAPKAADAHAAAVRLLEGQSGPSPCLAVDEGGQPGTVLSPLAGLRAWLLQKNWIFQDLELRHLVRECGALIALLLMMWPIQGRWAPQVPASSAWAKSRCSGWQVQEVAGRIGCRRHAAGTVTTDKGLRDEIRRRRKTVEKFREWRYAITLAFAAAGGVGLAFRRWRGRAGKTGFIVATAAGVTAWVVATKRWELKNISAEELINVAFSGPTAELFSRLPSAIEALQGRLGSDELYIAEKVEGNFAMLRRLIKLSCSDRRPYSEARAILDEEGQGLASSEVPSSALEEGLKLLPYAEVTYEEDEILKEVCQERGLQARCPADEPACRYLGNPHRFDRNAKHTVHTQASVRS</sequence>
<dbReference type="GO" id="GO:0005509">
    <property type="term" value="F:calcium ion binding"/>
    <property type="evidence" value="ECO:0007669"/>
    <property type="project" value="InterPro"/>
</dbReference>
<keyword evidence="1" id="KW-1133">Transmembrane helix</keyword>
<feature type="transmembrane region" description="Helical" evidence="1">
    <location>
        <begin position="207"/>
        <end position="226"/>
    </location>
</feature>
<keyword evidence="1" id="KW-0812">Transmembrane</keyword>
<comment type="caution">
    <text evidence="3">The sequence shown here is derived from an EMBL/GenBank/DDBJ whole genome shotgun (WGS) entry which is preliminary data.</text>
</comment>